<dbReference type="EMBL" id="JAKGSG010000010">
    <property type="protein sequence ID" value="MCF4119855.1"/>
    <property type="molecule type" value="Genomic_DNA"/>
</dbReference>
<dbReference type="AlphaFoldDB" id="A0AA41QBQ8"/>
<dbReference type="Proteomes" id="UP001165405">
    <property type="component" value="Unassembled WGS sequence"/>
</dbReference>
<protein>
    <submittedName>
        <fullName evidence="2">Uncharacterized protein</fullName>
    </submittedName>
</protein>
<organism evidence="2 3">
    <name type="scientific">Antribacter soli</name>
    <dbReference type="NCBI Taxonomy" id="2910976"/>
    <lineage>
        <taxon>Bacteria</taxon>
        <taxon>Bacillati</taxon>
        <taxon>Actinomycetota</taxon>
        <taxon>Actinomycetes</taxon>
        <taxon>Micrococcales</taxon>
        <taxon>Promicromonosporaceae</taxon>
        <taxon>Antribacter</taxon>
    </lineage>
</organism>
<comment type="caution">
    <text evidence="2">The sequence shown here is derived from an EMBL/GenBank/DDBJ whole genome shotgun (WGS) entry which is preliminary data.</text>
</comment>
<evidence type="ECO:0000256" key="1">
    <source>
        <dbReference type="SAM" id="MobiDB-lite"/>
    </source>
</evidence>
<feature type="compositionally biased region" description="Basic residues" evidence="1">
    <location>
        <begin position="21"/>
        <end position="32"/>
    </location>
</feature>
<feature type="compositionally biased region" description="Basic and acidic residues" evidence="1">
    <location>
        <begin position="78"/>
        <end position="90"/>
    </location>
</feature>
<dbReference type="RefSeq" id="WP_236087570.1">
    <property type="nucleotide sequence ID" value="NZ_JAKGSG010000010.1"/>
</dbReference>
<evidence type="ECO:0000313" key="2">
    <source>
        <dbReference type="EMBL" id="MCF4119855.1"/>
    </source>
</evidence>
<keyword evidence="3" id="KW-1185">Reference proteome</keyword>
<accession>A0AA41QBQ8</accession>
<gene>
    <name evidence="2" type="ORF">L1785_02575</name>
</gene>
<proteinExistence type="predicted"/>
<feature type="compositionally biased region" description="Basic and acidic residues" evidence="1">
    <location>
        <begin position="45"/>
        <end position="57"/>
    </location>
</feature>
<reference evidence="2" key="1">
    <citation type="submission" date="2022-01" db="EMBL/GenBank/DDBJ databases">
        <title>Antribacter sp. nov., isolated from Guizhou of China.</title>
        <authorList>
            <person name="Chengliang C."/>
            <person name="Ya Z."/>
        </authorList>
    </citation>
    <scope>NUCLEOTIDE SEQUENCE</scope>
    <source>
        <strain evidence="2">KLBMP 9083</strain>
    </source>
</reference>
<name>A0AA41QBQ8_9MICO</name>
<evidence type="ECO:0000313" key="3">
    <source>
        <dbReference type="Proteomes" id="UP001165405"/>
    </source>
</evidence>
<sequence length="90" mass="9595">MSDETEPGTEPGAAEVEPGVGRRRRGPRRAVRRGAEQEAVLGVSSDERPDGWGEARDGSGATDARGERPASGSGFGSNDERLRQDVPPHW</sequence>
<feature type="region of interest" description="Disordered" evidence="1">
    <location>
        <begin position="1"/>
        <end position="90"/>
    </location>
</feature>